<dbReference type="EC" id="2.4.-.-" evidence="5"/>
<dbReference type="AlphaFoldDB" id="A0A9Q3WRG5"/>
<evidence type="ECO:0000259" key="3">
    <source>
        <dbReference type="Pfam" id="PF00534"/>
    </source>
</evidence>
<gene>
    <name evidence="5" type="ORF">KBY27_22045</name>
</gene>
<reference evidence="5" key="1">
    <citation type="journal article" date="2021" name="Environ. Microbiol.">
        <title>Cryptic niche differentiation of novel sediment ecotypes of Rugeria pomeroyi correlates with nitrate respiration.</title>
        <authorList>
            <person name="Lin X."/>
            <person name="McNichol J."/>
            <person name="Chu X."/>
            <person name="Qian Y."/>
            <person name="Luo H."/>
        </authorList>
    </citation>
    <scope>NUCLEOTIDE SEQUENCE</scope>
    <source>
        <strain evidence="5">SZCCDBB064</strain>
    </source>
</reference>
<name>A0A9Q3WRG5_9RHOB</name>
<dbReference type="InterPro" id="IPR001296">
    <property type="entry name" value="Glyco_trans_1"/>
</dbReference>
<dbReference type="Pfam" id="PF13579">
    <property type="entry name" value="Glyco_trans_4_4"/>
    <property type="match status" value="1"/>
</dbReference>
<keyword evidence="1 5" id="KW-0328">Glycosyltransferase</keyword>
<proteinExistence type="predicted"/>
<sequence length="576" mass="63103">MANSSWKLPDRLAYVVSHSYPYSSNGYAVRTHEVARALGQLGHDVVVINRPGRPWDIDGFSRRRRISPEQVIDGVRYVFLPMPAGVGRGFRDRMRGAERGLMEAFGIFRPAAVMAASNWQTGEPAQNAARRWGVPFFYEQRGFWELSRAVCEPGYERTEDYERDRRNELRVAQRAEAVFTLNAAMRDEMVRQGVPGDRIELVPNGVSALTVQSRGAAGEVTREGIGCGARHLLGYFGSLSAYEGSEDLIRLLARLRQDGVDVAMMIVGSGAAKGLIGTGRQTGVETRITALARSLGVADHLHLVPRVPQQRMAAYYALADAMIMPRRSHAVTELVAPLKPYSAASHGLPVFMSDIAPLAEIAGDIHAVLFPEGDIETLAGQVKRMLETGAHPARTQPLAAELLWSRRVAPISRHLQRVARSVPALPLAPETGDRDLAGGVPGFDLASVPQAALRDMVLAGPIAAIGPCAHLAGRELRRLTRNTLLAELATGPVGHFIIDWRGLQEAPGEWDGLWSMQNMRLNRQIMDACRIAVARGWRLQVTGPVRRGQAPLYRTVSAVFEEVLPEGRADIREAAQ</sequence>
<feature type="domain" description="Glycosyl transferase family 1" evidence="3">
    <location>
        <begin position="232"/>
        <end position="394"/>
    </location>
</feature>
<dbReference type="PANTHER" id="PTHR12526">
    <property type="entry name" value="GLYCOSYLTRANSFERASE"/>
    <property type="match status" value="1"/>
</dbReference>
<organism evidence="5 6">
    <name type="scientific">Ruegeria pomeroyi</name>
    <dbReference type="NCBI Taxonomy" id="89184"/>
    <lineage>
        <taxon>Bacteria</taxon>
        <taxon>Pseudomonadati</taxon>
        <taxon>Pseudomonadota</taxon>
        <taxon>Alphaproteobacteria</taxon>
        <taxon>Rhodobacterales</taxon>
        <taxon>Roseobacteraceae</taxon>
        <taxon>Ruegeria</taxon>
    </lineage>
</organism>
<evidence type="ECO:0000259" key="4">
    <source>
        <dbReference type="Pfam" id="PF13579"/>
    </source>
</evidence>
<comment type="caution">
    <text evidence="5">The sequence shown here is derived from an EMBL/GenBank/DDBJ whole genome shotgun (WGS) entry which is preliminary data.</text>
</comment>
<dbReference type="Gene3D" id="3.40.50.2000">
    <property type="entry name" value="Glycogen Phosphorylase B"/>
    <property type="match status" value="2"/>
</dbReference>
<dbReference type="PANTHER" id="PTHR12526:SF510">
    <property type="entry name" value="D-INOSITOL 3-PHOSPHATE GLYCOSYLTRANSFERASE"/>
    <property type="match status" value="1"/>
</dbReference>
<dbReference type="EMBL" id="JAGQAF010000023">
    <property type="protein sequence ID" value="MCE8540154.1"/>
    <property type="molecule type" value="Genomic_DNA"/>
</dbReference>
<dbReference type="RefSeq" id="WP_234222088.1">
    <property type="nucleotide sequence ID" value="NZ_JAGQAF010000023.1"/>
</dbReference>
<dbReference type="GO" id="GO:0016757">
    <property type="term" value="F:glycosyltransferase activity"/>
    <property type="evidence" value="ECO:0007669"/>
    <property type="project" value="UniProtKB-KW"/>
</dbReference>
<evidence type="ECO:0000256" key="2">
    <source>
        <dbReference type="ARBA" id="ARBA00022679"/>
    </source>
</evidence>
<evidence type="ECO:0000256" key="1">
    <source>
        <dbReference type="ARBA" id="ARBA00022676"/>
    </source>
</evidence>
<keyword evidence="2 5" id="KW-0808">Transferase</keyword>
<evidence type="ECO:0000313" key="6">
    <source>
        <dbReference type="Proteomes" id="UP000813672"/>
    </source>
</evidence>
<dbReference type="Proteomes" id="UP000813672">
    <property type="component" value="Unassembled WGS sequence"/>
</dbReference>
<feature type="domain" description="Glycosyltransferase subfamily 4-like N-terminal" evidence="4">
    <location>
        <begin position="25"/>
        <end position="205"/>
    </location>
</feature>
<dbReference type="InterPro" id="IPR028098">
    <property type="entry name" value="Glyco_trans_4-like_N"/>
</dbReference>
<protein>
    <submittedName>
        <fullName evidence="5">Glycosyltransferase</fullName>
        <ecNumber evidence="5">2.4.-.-</ecNumber>
    </submittedName>
</protein>
<evidence type="ECO:0000313" key="5">
    <source>
        <dbReference type="EMBL" id="MCE8540154.1"/>
    </source>
</evidence>
<dbReference type="SUPFAM" id="SSF53756">
    <property type="entry name" value="UDP-Glycosyltransferase/glycogen phosphorylase"/>
    <property type="match status" value="1"/>
</dbReference>
<dbReference type="Pfam" id="PF00534">
    <property type="entry name" value="Glycos_transf_1"/>
    <property type="match status" value="1"/>
</dbReference>
<accession>A0A9Q3WRG5</accession>